<keyword evidence="11" id="KW-0963">Cytoplasm</keyword>
<comment type="function">
    <text evidence="11">Involved in coproporphyrin-dependent heme b biosynthesis. Catalyzes the oxidation of coproporphyrinogen III to coproporphyrin III.</text>
</comment>
<dbReference type="SUPFAM" id="SSF54373">
    <property type="entry name" value="FAD-linked reductases, C-terminal domain"/>
    <property type="match status" value="1"/>
</dbReference>
<keyword evidence="14" id="KW-1185">Reference proteome</keyword>
<keyword evidence="7 11" id="KW-0285">Flavoprotein</keyword>
<comment type="subcellular location">
    <subcellularLocation>
        <location evidence="11">Cytoplasm</location>
    </subcellularLocation>
</comment>
<keyword evidence="9 11" id="KW-0560">Oxidoreductase</keyword>
<comment type="similarity">
    <text evidence="4 11">Belongs to the protoporphyrinogen/coproporphyrinogen oxidase family. Coproporphyrinogen III oxidase subfamily.</text>
</comment>
<dbReference type="EMBL" id="BORB01000028">
    <property type="protein sequence ID" value="GIN58672.1"/>
    <property type="molecule type" value="Genomic_DNA"/>
</dbReference>
<feature type="domain" description="Amine oxidase" evidence="12">
    <location>
        <begin position="15"/>
        <end position="463"/>
    </location>
</feature>
<dbReference type="EC" id="1.3.3.15" evidence="5 11"/>
<protein>
    <recommendedName>
        <fullName evidence="6 11">Coproporphyrinogen III oxidase</fullName>
        <ecNumber evidence="5 11">1.3.3.15</ecNumber>
    </recommendedName>
</protein>
<dbReference type="RefSeq" id="WP_212966816.1">
    <property type="nucleotide sequence ID" value="NZ_BORB01000028.1"/>
</dbReference>
<dbReference type="InterPro" id="IPR036188">
    <property type="entry name" value="FAD/NAD-bd_sf"/>
</dbReference>
<evidence type="ECO:0000256" key="1">
    <source>
        <dbReference type="ARBA" id="ARBA00001755"/>
    </source>
</evidence>
<evidence type="ECO:0000259" key="12">
    <source>
        <dbReference type="Pfam" id="PF01593"/>
    </source>
</evidence>
<dbReference type="Gene3D" id="3.50.50.60">
    <property type="entry name" value="FAD/NAD(P)-binding domain"/>
    <property type="match status" value="1"/>
</dbReference>
<dbReference type="NCBIfam" id="NF008845">
    <property type="entry name" value="PRK11883.1-5"/>
    <property type="match status" value="1"/>
</dbReference>
<evidence type="ECO:0000313" key="13">
    <source>
        <dbReference type="EMBL" id="GIN58672.1"/>
    </source>
</evidence>
<evidence type="ECO:0000256" key="4">
    <source>
        <dbReference type="ARBA" id="ARBA00008310"/>
    </source>
</evidence>
<comment type="cofactor">
    <cofactor evidence="2 11">
        <name>FAD</name>
        <dbReference type="ChEBI" id="CHEBI:57692"/>
    </cofactor>
</comment>
<keyword evidence="10 11" id="KW-0350">Heme biosynthesis</keyword>
<name>A0ABQ4KLB5_9BACI</name>
<evidence type="ECO:0000256" key="2">
    <source>
        <dbReference type="ARBA" id="ARBA00001974"/>
    </source>
</evidence>
<dbReference type="Proteomes" id="UP000679950">
    <property type="component" value="Unassembled WGS sequence"/>
</dbReference>
<dbReference type="InterPro" id="IPR002937">
    <property type="entry name" value="Amino_oxidase"/>
</dbReference>
<proteinExistence type="inferred from homology"/>
<organism evidence="13 14">
    <name type="scientific">Lederbergia ruris</name>
    <dbReference type="NCBI Taxonomy" id="217495"/>
    <lineage>
        <taxon>Bacteria</taxon>
        <taxon>Bacillati</taxon>
        <taxon>Bacillota</taxon>
        <taxon>Bacilli</taxon>
        <taxon>Bacillales</taxon>
        <taxon>Bacillaceae</taxon>
        <taxon>Lederbergia</taxon>
    </lineage>
</organism>
<dbReference type="NCBIfam" id="TIGR00562">
    <property type="entry name" value="proto_IX_ox"/>
    <property type="match status" value="1"/>
</dbReference>
<evidence type="ECO:0000256" key="10">
    <source>
        <dbReference type="ARBA" id="ARBA00023133"/>
    </source>
</evidence>
<dbReference type="Pfam" id="PF01593">
    <property type="entry name" value="Amino_oxidase"/>
    <property type="match status" value="1"/>
</dbReference>
<dbReference type="Gene3D" id="3.90.660.20">
    <property type="entry name" value="Protoporphyrinogen oxidase, mitochondrial, domain 2"/>
    <property type="match status" value="1"/>
</dbReference>
<evidence type="ECO:0000256" key="7">
    <source>
        <dbReference type="ARBA" id="ARBA00022630"/>
    </source>
</evidence>
<reference evidence="13 14" key="1">
    <citation type="submission" date="2021-03" db="EMBL/GenBank/DDBJ databases">
        <title>Antimicrobial resistance genes in bacteria isolated from Japanese honey, and their potential for conferring macrolide and lincosamide resistance in the American foulbrood pathogen Paenibacillus larvae.</title>
        <authorList>
            <person name="Okamoto M."/>
            <person name="Kumagai M."/>
            <person name="Kanamori H."/>
            <person name="Takamatsu D."/>
        </authorList>
    </citation>
    <scope>NUCLEOTIDE SEQUENCE [LARGE SCALE GENOMIC DNA]</scope>
    <source>
        <strain evidence="13 14">J8TS2</strain>
    </source>
</reference>
<accession>A0ABQ4KLB5</accession>
<evidence type="ECO:0000256" key="8">
    <source>
        <dbReference type="ARBA" id="ARBA00022827"/>
    </source>
</evidence>
<keyword evidence="8 11" id="KW-0274">FAD</keyword>
<evidence type="ECO:0000256" key="6">
    <source>
        <dbReference type="ARBA" id="ARBA00019046"/>
    </source>
</evidence>
<dbReference type="PANTHER" id="PTHR42923">
    <property type="entry name" value="PROTOPORPHYRINOGEN OXIDASE"/>
    <property type="match status" value="1"/>
</dbReference>
<evidence type="ECO:0000256" key="11">
    <source>
        <dbReference type="RuleBase" id="RU364052"/>
    </source>
</evidence>
<dbReference type="Gene3D" id="1.10.3110.10">
    <property type="entry name" value="protoporphyrinogen ix oxidase, domain 3"/>
    <property type="match status" value="1"/>
</dbReference>
<evidence type="ECO:0000313" key="14">
    <source>
        <dbReference type="Proteomes" id="UP000679950"/>
    </source>
</evidence>
<dbReference type="SUPFAM" id="SSF51905">
    <property type="entry name" value="FAD/NAD(P)-binding domain"/>
    <property type="match status" value="1"/>
</dbReference>
<gene>
    <name evidence="13" type="primary">hemY</name>
    <name evidence="13" type="ORF">J8TS2_29910</name>
</gene>
<sequence>MNQRKKKVVIVGGGITGLTSAFYLNRAINQYQLPIELTLIDANHRLGGKIQTEYKDGFVIEKGPDSFLERKPSAKQLVQDVGLGHDLVRNTAGKRHIVVKDQMYPMPDGAIIGIPTKFGPFLKTGLFSVQGKVRAACDYVLPRSKVEGDQSIGSFIRRRLGDEVAENLVEPLLSGIYIGDMDQLSLLSTFPQFYEAEQEHRSLIRGLKKMSQAASEGTLTSKNQGVFLTLKNGLQSLVEAIETQLMDVTILKGVSVKELKKVKNAHYELSLNDDESLQADGVILALPHAMMAELMPAKKYLRDYTDMPATTVATVVTAFKEDAVNLADGVGFVVSRHSDYTITACTWTHKKWPHTAPKGMALLRCYVGRIGEETVVDLSDTEIEEIVLEDLKKTLNITAKPEFSIVTRWMKAFPQYNVGHHRRMNEMHESLSKDMPGVFVTGSSCDGLGLPDCITQGKMAAKKMRAYFE</sequence>
<comment type="catalytic activity">
    <reaction evidence="1">
        <text>coproporphyrinogen III + 3 O2 = coproporphyrin III + 3 H2O2</text>
        <dbReference type="Rhea" id="RHEA:43436"/>
        <dbReference type="ChEBI" id="CHEBI:15379"/>
        <dbReference type="ChEBI" id="CHEBI:16240"/>
        <dbReference type="ChEBI" id="CHEBI:57309"/>
        <dbReference type="ChEBI" id="CHEBI:131725"/>
        <dbReference type="EC" id="1.3.3.15"/>
    </reaction>
    <physiologicalReaction direction="left-to-right" evidence="1">
        <dbReference type="Rhea" id="RHEA:43437"/>
    </physiologicalReaction>
</comment>
<dbReference type="InterPro" id="IPR050464">
    <property type="entry name" value="Zeta_carotene_desat/Oxidored"/>
</dbReference>
<evidence type="ECO:0000256" key="5">
    <source>
        <dbReference type="ARBA" id="ARBA00012402"/>
    </source>
</evidence>
<evidence type="ECO:0000256" key="9">
    <source>
        <dbReference type="ARBA" id="ARBA00023002"/>
    </source>
</evidence>
<comment type="caution">
    <text evidence="13">The sequence shown here is derived from an EMBL/GenBank/DDBJ whole genome shotgun (WGS) entry which is preliminary data.</text>
</comment>
<dbReference type="InterPro" id="IPR004572">
    <property type="entry name" value="Protoporphyrinogen_oxidase"/>
</dbReference>
<comment type="pathway">
    <text evidence="3 11">Porphyrin-containing compound metabolism; protoheme biosynthesis.</text>
</comment>
<evidence type="ECO:0000256" key="3">
    <source>
        <dbReference type="ARBA" id="ARBA00004744"/>
    </source>
</evidence>
<dbReference type="PANTHER" id="PTHR42923:SF3">
    <property type="entry name" value="PROTOPORPHYRINOGEN OXIDASE"/>
    <property type="match status" value="1"/>
</dbReference>